<reference evidence="1" key="1">
    <citation type="submission" date="2021-06" db="EMBL/GenBank/DDBJ databases">
        <authorList>
            <person name="Kallberg Y."/>
            <person name="Tangrot J."/>
            <person name="Rosling A."/>
        </authorList>
    </citation>
    <scope>NUCLEOTIDE SEQUENCE</scope>
    <source>
        <strain evidence="1">28 12/20/2015</strain>
    </source>
</reference>
<feature type="non-terminal residue" evidence="1">
    <location>
        <position position="1"/>
    </location>
</feature>
<evidence type="ECO:0000313" key="2">
    <source>
        <dbReference type="Proteomes" id="UP000789366"/>
    </source>
</evidence>
<proteinExistence type="predicted"/>
<comment type="caution">
    <text evidence="1">The sequence shown here is derived from an EMBL/GenBank/DDBJ whole genome shotgun (WGS) entry which is preliminary data.</text>
</comment>
<accession>A0ACA9QYH9</accession>
<sequence>VTSNVMHSCQAVIFNTSFKFYKIFLTSKVMDQLKIAQTEPTFTVYPDEMQKKYTQFDHLLTSFEHISSSNYLLEQPINDSITLLTILENNLTDDDLIISSSSKNAKTNNKQPLSKDDANYDSKI</sequence>
<organism evidence="1 2">
    <name type="scientific">Cetraspora pellucida</name>
    <dbReference type="NCBI Taxonomy" id="1433469"/>
    <lineage>
        <taxon>Eukaryota</taxon>
        <taxon>Fungi</taxon>
        <taxon>Fungi incertae sedis</taxon>
        <taxon>Mucoromycota</taxon>
        <taxon>Glomeromycotina</taxon>
        <taxon>Glomeromycetes</taxon>
        <taxon>Diversisporales</taxon>
        <taxon>Gigasporaceae</taxon>
        <taxon>Cetraspora</taxon>
    </lineage>
</organism>
<name>A0ACA9QYH9_9GLOM</name>
<protein>
    <submittedName>
        <fullName evidence="1">14402_t:CDS:1</fullName>
    </submittedName>
</protein>
<dbReference type="EMBL" id="CAJVPW010052993">
    <property type="protein sequence ID" value="CAG8769237.1"/>
    <property type="molecule type" value="Genomic_DNA"/>
</dbReference>
<keyword evidence="2" id="KW-1185">Reference proteome</keyword>
<gene>
    <name evidence="1" type="ORF">SPELUC_LOCUS15665</name>
</gene>
<evidence type="ECO:0000313" key="1">
    <source>
        <dbReference type="EMBL" id="CAG8769237.1"/>
    </source>
</evidence>
<dbReference type="Proteomes" id="UP000789366">
    <property type="component" value="Unassembled WGS sequence"/>
</dbReference>